<dbReference type="GO" id="GO:0005737">
    <property type="term" value="C:cytoplasm"/>
    <property type="evidence" value="ECO:0007669"/>
    <property type="project" value="TreeGrafter"/>
</dbReference>
<sequence>MPSKAPPKRKSSLRVVASPKVGIGAEKPVRRPLDACPPNIAKSSVISPKVQRKKPSFTSGPPSLPRSPIVDVEIITLDARGRRVSQERRVSRVGAQVNKPDVQARRTVGIAQDRRRAAEEVIEIDDDPSPLMKQSKKGGSRARPIIISSEESEGEDAPIPRLKLPDSKSSLKDTKSLSKPSLPHVTSIKQSTAAASNATTSQHPQLSHASSQRHAIAPAPRPNTALPPPAPTFVQWTPHPILPTDPFLNYNYSSPLAARQKPRQLTPIRARHFPAPPSPPSPTTPTDDDLSLDLAQLDISQLDIALTAPPPPAYLRPLLRECAQETPHEFSSFIRSFPLDPIVHADTAGGAKARARSSVRFQKIGEASYSEVFGIGDVVLKVIPLRDETHTTDADAEPDSDTPAPSDAHDVLKEIIVTRAVGEMCVGFVQLLRTYVVRGKYPSLLLDLWDEYHERKGSESVRPDSFPVSQMYAIIVLPNGGPDLETYTFPISSKTGWRQACSLFWQVARSLAEAEALVCFEHRDLHWGQILVKNVAASLEDAPRSATGKVPMDDVAYGVEATVIDLGLARMRSTEGSGGETHWTPFDEEIFEGEGDYQFDVYRMMRSHNGDSWEEYRPLTNVMWLHYLSLKLLHSKRLRPPPAARGKSTAARDPLFAERECYECLAEIEKKLKHCVVASKPASAARKGRRKTQAPGKPPADPVGPRSAAGVLQIAIDRGWLE</sequence>
<evidence type="ECO:0000259" key="10">
    <source>
        <dbReference type="SMART" id="SM01331"/>
    </source>
</evidence>
<evidence type="ECO:0000256" key="1">
    <source>
        <dbReference type="ARBA" id="ARBA00012513"/>
    </source>
</evidence>
<reference evidence="11 12" key="1">
    <citation type="journal article" date="2012" name="Science">
        <title>The Paleozoic origin of enzymatic lignin decomposition reconstructed from 31 fungal genomes.</title>
        <authorList>
            <person name="Floudas D."/>
            <person name="Binder M."/>
            <person name="Riley R."/>
            <person name="Barry K."/>
            <person name="Blanchette R.A."/>
            <person name="Henrissat B."/>
            <person name="Martinez A.T."/>
            <person name="Otillar R."/>
            <person name="Spatafora J.W."/>
            <person name="Yadav J.S."/>
            <person name="Aerts A."/>
            <person name="Benoit I."/>
            <person name="Boyd A."/>
            <person name="Carlson A."/>
            <person name="Copeland A."/>
            <person name="Coutinho P.M."/>
            <person name="de Vries R.P."/>
            <person name="Ferreira P."/>
            <person name="Findley K."/>
            <person name="Foster B."/>
            <person name="Gaskell J."/>
            <person name="Glotzer D."/>
            <person name="Gorecki P."/>
            <person name="Heitman J."/>
            <person name="Hesse C."/>
            <person name="Hori C."/>
            <person name="Igarashi K."/>
            <person name="Jurgens J.A."/>
            <person name="Kallen N."/>
            <person name="Kersten P."/>
            <person name="Kohler A."/>
            <person name="Kuees U."/>
            <person name="Kumar T.K.A."/>
            <person name="Kuo A."/>
            <person name="LaButti K."/>
            <person name="Larrondo L.F."/>
            <person name="Lindquist E."/>
            <person name="Ling A."/>
            <person name="Lombard V."/>
            <person name="Lucas S."/>
            <person name="Lundell T."/>
            <person name="Martin R."/>
            <person name="McLaughlin D.J."/>
            <person name="Morgenstern I."/>
            <person name="Morin E."/>
            <person name="Murat C."/>
            <person name="Nagy L.G."/>
            <person name="Nolan M."/>
            <person name="Ohm R.A."/>
            <person name="Patyshakuliyeva A."/>
            <person name="Rokas A."/>
            <person name="Ruiz-Duenas F.J."/>
            <person name="Sabat G."/>
            <person name="Salamov A."/>
            <person name="Samejima M."/>
            <person name="Schmutz J."/>
            <person name="Slot J.C."/>
            <person name="St John F."/>
            <person name="Stenlid J."/>
            <person name="Sun H."/>
            <person name="Sun S."/>
            <person name="Syed K."/>
            <person name="Tsang A."/>
            <person name="Wiebenga A."/>
            <person name="Young D."/>
            <person name="Pisabarro A."/>
            <person name="Eastwood D.C."/>
            <person name="Martin F."/>
            <person name="Cullen D."/>
            <person name="Grigoriev I.V."/>
            <person name="Hibbett D.S."/>
        </authorList>
    </citation>
    <scope>NUCLEOTIDE SEQUENCE [LARGE SCALE GENOMIC DNA]</scope>
    <source>
        <strain evidence="11 12">MD-104</strain>
    </source>
</reference>
<protein>
    <recommendedName>
        <fullName evidence="1">non-specific serine/threonine protein kinase</fullName>
        <ecNumber evidence="1">2.7.11.1</ecNumber>
    </recommendedName>
</protein>
<name>A0A2H3JLY5_WOLCO</name>
<keyword evidence="4" id="KW-0547">Nucleotide-binding</keyword>
<evidence type="ECO:0000256" key="4">
    <source>
        <dbReference type="ARBA" id="ARBA00022741"/>
    </source>
</evidence>
<evidence type="ECO:0000313" key="11">
    <source>
        <dbReference type="EMBL" id="PCH40873.1"/>
    </source>
</evidence>
<evidence type="ECO:0000256" key="9">
    <source>
        <dbReference type="SAM" id="MobiDB-lite"/>
    </source>
</evidence>
<evidence type="ECO:0000256" key="2">
    <source>
        <dbReference type="ARBA" id="ARBA00022527"/>
    </source>
</evidence>
<keyword evidence="12" id="KW-1185">Reference proteome</keyword>
<evidence type="ECO:0000313" key="12">
    <source>
        <dbReference type="Proteomes" id="UP000218811"/>
    </source>
</evidence>
<evidence type="ECO:0000256" key="7">
    <source>
        <dbReference type="ARBA" id="ARBA00047899"/>
    </source>
</evidence>
<feature type="region of interest" description="Disordered" evidence="9">
    <location>
        <begin position="45"/>
        <end position="67"/>
    </location>
</feature>
<feature type="region of interest" description="Disordered" evidence="9">
    <location>
        <begin position="683"/>
        <end position="709"/>
    </location>
</feature>
<feature type="compositionally biased region" description="Pro residues" evidence="9">
    <location>
        <begin position="219"/>
        <end position="231"/>
    </location>
</feature>
<dbReference type="SMART" id="SM01331">
    <property type="entry name" value="DUF3635"/>
    <property type="match status" value="1"/>
</dbReference>
<organism evidence="11 12">
    <name type="scientific">Wolfiporia cocos (strain MD-104)</name>
    <name type="common">Brown rot fungus</name>
    <dbReference type="NCBI Taxonomy" id="742152"/>
    <lineage>
        <taxon>Eukaryota</taxon>
        <taxon>Fungi</taxon>
        <taxon>Dikarya</taxon>
        <taxon>Basidiomycota</taxon>
        <taxon>Agaricomycotina</taxon>
        <taxon>Agaricomycetes</taxon>
        <taxon>Polyporales</taxon>
        <taxon>Phaeolaceae</taxon>
        <taxon>Wolfiporia</taxon>
    </lineage>
</organism>
<dbReference type="STRING" id="742152.A0A2H3JLY5"/>
<evidence type="ECO:0000256" key="6">
    <source>
        <dbReference type="ARBA" id="ARBA00022840"/>
    </source>
</evidence>
<keyword evidence="3" id="KW-0808">Transferase</keyword>
<dbReference type="GO" id="GO:0005634">
    <property type="term" value="C:nucleus"/>
    <property type="evidence" value="ECO:0007669"/>
    <property type="project" value="TreeGrafter"/>
</dbReference>
<dbReference type="PANTHER" id="PTHR24419:SF18">
    <property type="entry name" value="SERINE_THREONINE-PROTEIN KINASE HASPIN"/>
    <property type="match status" value="1"/>
</dbReference>
<keyword evidence="5" id="KW-0418">Kinase</keyword>
<feature type="compositionally biased region" description="Polar residues" evidence="9">
    <location>
        <begin position="202"/>
        <end position="213"/>
    </location>
</feature>
<keyword evidence="6" id="KW-0067">ATP-binding</keyword>
<feature type="compositionally biased region" description="Pro residues" evidence="9">
    <location>
        <begin position="274"/>
        <end position="283"/>
    </location>
</feature>
<dbReference type="GO" id="GO:0072354">
    <property type="term" value="F:histone H3T3 kinase activity"/>
    <property type="evidence" value="ECO:0007669"/>
    <property type="project" value="TreeGrafter"/>
</dbReference>
<feature type="compositionally biased region" description="Basic and acidic residues" evidence="9">
    <location>
        <begin position="163"/>
        <end position="176"/>
    </location>
</feature>
<keyword evidence="2" id="KW-0723">Serine/threonine-protein kinase</keyword>
<dbReference type="GO" id="GO:0000278">
    <property type="term" value="P:mitotic cell cycle"/>
    <property type="evidence" value="ECO:0007669"/>
    <property type="project" value="TreeGrafter"/>
</dbReference>
<feature type="region of interest" description="Disordered" evidence="9">
    <location>
        <begin position="269"/>
        <end position="289"/>
    </location>
</feature>
<dbReference type="InterPro" id="IPR024604">
    <property type="entry name" value="GSG2_C"/>
</dbReference>
<dbReference type="AlphaFoldDB" id="A0A2H3JLY5"/>
<comment type="catalytic activity">
    <reaction evidence="8">
        <text>L-seryl-[protein] + ATP = O-phospho-L-seryl-[protein] + ADP + H(+)</text>
        <dbReference type="Rhea" id="RHEA:17989"/>
        <dbReference type="Rhea" id="RHEA-COMP:9863"/>
        <dbReference type="Rhea" id="RHEA-COMP:11604"/>
        <dbReference type="ChEBI" id="CHEBI:15378"/>
        <dbReference type="ChEBI" id="CHEBI:29999"/>
        <dbReference type="ChEBI" id="CHEBI:30616"/>
        <dbReference type="ChEBI" id="CHEBI:83421"/>
        <dbReference type="ChEBI" id="CHEBI:456216"/>
        <dbReference type="EC" id="2.7.11.1"/>
    </reaction>
</comment>
<accession>A0A2H3JLY5</accession>
<dbReference type="Proteomes" id="UP000218811">
    <property type="component" value="Unassembled WGS sequence"/>
</dbReference>
<dbReference type="OMA" id="LFWQVTR"/>
<dbReference type="OrthoDB" id="5327538at2759"/>
<gene>
    <name evidence="11" type="ORF">WOLCODRAFT_137049</name>
</gene>
<evidence type="ECO:0000256" key="8">
    <source>
        <dbReference type="ARBA" id="ARBA00048679"/>
    </source>
</evidence>
<dbReference type="EC" id="2.7.11.1" evidence="1"/>
<dbReference type="EMBL" id="KB468113">
    <property type="protein sequence ID" value="PCH40873.1"/>
    <property type="molecule type" value="Genomic_DNA"/>
</dbReference>
<dbReference type="Pfam" id="PF12330">
    <property type="entry name" value="Haspin_kinase"/>
    <property type="match status" value="1"/>
</dbReference>
<dbReference type="PANTHER" id="PTHR24419">
    <property type="entry name" value="INTERLEUKIN-1 RECEPTOR-ASSOCIATED KINASE"/>
    <property type="match status" value="1"/>
</dbReference>
<proteinExistence type="predicted"/>
<dbReference type="Gene3D" id="1.10.510.10">
    <property type="entry name" value="Transferase(Phosphotransferase) domain 1"/>
    <property type="match status" value="1"/>
</dbReference>
<feature type="compositionally biased region" description="Low complexity" evidence="9">
    <location>
        <begin position="191"/>
        <end position="201"/>
    </location>
</feature>
<evidence type="ECO:0000256" key="5">
    <source>
        <dbReference type="ARBA" id="ARBA00022777"/>
    </source>
</evidence>
<dbReference type="GO" id="GO:0035556">
    <property type="term" value="P:intracellular signal transduction"/>
    <property type="evidence" value="ECO:0007669"/>
    <property type="project" value="TreeGrafter"/>
</dbReference>
<dbReference type="Gene3D" id="3.30.200.20">
    <property type="entry name" value="Phosphorylase Kinase, domain 1"/>
    <property type="match status" value="1"/>
</dbReference>
<comment type="catalytic activity">
    <reaction evidence="7">
        <text>L-threonyl-[protein] + ATP = O-phospho-L-threonyl-[protein] + ADP + H(+)</text>
        <dbReference type="Rhea" id="RHEA:46608"/>
        <dbReference type="Rhea" id="RHEA-COMP:11060"/>
        <dbReference type="Rhea" id="RHEA-COMP:11605"/>
        <dbReference type="ChEBI" id="CHEBI:15378"/>
        <dbReference type="ChEBI" id="CHEBI:30013"/>
        <dbReference type="ChEBI" id="CHEBI:30616"/>
        <dbReference type="ChEBI" id="CHEBI:61977"/>
        <dbReference type="ChEBI" id="CHEBI:456216"/>
        <dbReference type="EC" id="2.7.11.1"/>
    </reaction>
</comment>
<feature type="region of interest" description="Disordered" evidence="9">
    <location>
        <begin position="119"/>
        <end position="232"/>
    </location>
</feature>
<feature type="domain" description="Serine/threonine-protein kinase haspin C-terminal" evidence="10">
    <location>
        <begin position="588"/>
        <end position="666"/>
    </location>
</feature>
<dbReference type="GO" id="GO:0005524">
    <property type="term" value="F:ATP binding"/>
    <property type="evidence" value="ECO:0007669"/>
    <property type="project" value="UniProtKB-KW"/>
</dbReference>
<evidence type="ECO:0000256" key="3">
    <source>
        <dbReference type="ARBA" id="ARBA00022679"/>
    </source>
</evidence>